<dbReference type="PROSITE" id="PS00653">
    <property type="entry name" value="GLYCOSYL_HYDROL_F1_2"/>
    <property type="match status" value="1"/>
</dbReference>
<evidence type="ECO:0000256" key="1">
    <source>
        <dbReference type="ARBA" id="ARBA00010838"/>
    </source>
</evidence>
<dbReference type="Pfam" id="PF00232">
    <property type="entry name" value="Glyco_hydro_1"/>
    <property type="match status" value="1"/>
</dbReference>
<dbReference type="PANTHER" id="PTHR10353">
    <property type="entry name" value="GLYCOSYL HYDROLASE"/>
    <property type="match status" value="1"/>
</dbReference>
<dbReference type="GO" id="GO:0005975">
    <property type="term" value="P:carbohydrate metabolic process"/>
    <property type="evidence" value="ECO:0007669"/>
    <property type="project" value="InterPro"/>
</dbReference>
<protein>
    <submittedName>
        <fullName evidence="6">Beta-glucosidase</fullName>
    </submittedName>
</protein>
<accession>A0AAF5CTE7</accession>
<name>A0AAF5CTE7_STRER</name>
<evidence type="ECO:0000256" key="3">
    <source>
        <dbReference type="ARBA" id="ARBA00023295"/>
    </source>
</evidence>
<dbReference type="Gene3D" id="3.20.20.80">
    <property type="entry name" value="Glycosidases"/>
    <property type="match status" value="1"/>
</dbReference>
<organism evidence="5 6">
    <name type="scientific">Strongyloides stercoralis</name>
    <name type="common">Threadworm</name>
    <dbReference type="NCBI Taxonomy" id="6248"/>
    <lineage>
        <taxon>Eukaryota</taxon>
        <taxon>Metazoa</taxon>
        <taxon>Ecdysozoa</taxon>
        <taxon>Nematoda</taxon>
        <taxon>Chromadorea</taxon>
        <taxon>Rhabditida</taxon>
        <taxon>Tylenchina</taxon>
        <taxon>Panagrolaimomorpha</taxon>
        <taxon>Strongyloidoidea</taxon>
        <taxon>Strongyloididae</taxon>
        <taxon>Strongyloides</taxon>
    </lineage>
</organism>
<dbReference type="InterPro" id="IPR001360">
    <property type="entry name" value="Glyco_hydro_1"/>
</dbReference>
<keyword evidence="2" id="KW-0378">Hydrolase</keyword>
<evidence type="ECO:0000256" key="2">
    <source>
        <dbReference type="ARBA" id="ARBA00022801"/>
    </source>
</evidence>
<evidence type="ECO:0000313" key="6">
    <source>
        <dbReference type="WBParaSite" id="TCONS_00001494.p1"/>
    </source>
</evidence>
<dbReference type="AlphaFoldDB" id="A0AAF5CTE7"/>
<dbReference type="InterPro" id="IPR033132">
    <property type="entry name" value="GH_1_N_CS"/>
</dbReference>
<dbReference type="InterPro" id="IPR017853">
    <property type="entry name" value="GH"/>
</dbReference>
<dbReference type="Proteomes" id="UP000035681">
    <property type="component" value="Unplaced"/>
</dbReference>
<dbReference type="PANTHER" id="PTHR10353:SF36">
    <property type="entry name" value="LP05116P"/>
    <property type="match status" value="1"/>
</dbReference>
<keyword evidence="5" id="KW-1185">Reference proteome</keyword>
<proteinExistence type="inferred from homology"/>
<dbReference type="PRINTS" id="PR00131">
    <property type="entry name" value="GLHYDRLASE1"/>
</dbReference>
<evidence type="ECO:0000313" key="5">
    <source>
        <dbReference type="Proteomes" id="UP000035681"/>
    </source>
</evidence>
<reference evidence="6" key="1">
    <citation type="submission" date="2024-02" db="UniProtKB">
        <authorList>
            <consortium name="WormBaseParasite"/>
        </authorList>
    </citation>
    <scope>IDENTIFICATION</scope>
</reference>
<keyword evidence="3" id="KW-0326">Glycosidase</keyword>
<comment type="similarity">
    <text evidence="1 4">Belongs to the glycosyl hydrolase 1 family.</text>
</comment>
<dbReference type="FunFam" id="3.20.20.80:FF:000004">
    <property type="entry name" value="Beta-glucosidase 6-phospho-beta-glucosidase"/>
    <property type="match status" value="1"/>
</dbReference>
<dbReference type="GO" id="GO:0008422">
    <property type="term" value="F:beta-glucosidase activity"/>
    <property type="evidence" value="ECO:0007669"/>
    <property type="project" value="TreeGrafter"/>
</dbReference>
<evidence type="ECO:0000256" key="4">
    <source>
        <dbReference type="RuleBase" id="RU003690"/>
    </source>
</evidence>
<sequence>MARWPSGLRRQFKALISSDAWRTLICICTKNICNIKVGMSDNSLKVFPKDFLWGTATSAYQIEGGAFDGGKGKSIWDDYVRLPGKIKNNDTGDVACDSWNKIDEDIINLVYLNVQFYRFSISWPRIFPNGSGKVNQLGVDYYNKLINKLLENNIQPMVTLYHWDLPNALHYKGGLLNDKFQDWFTEYAEFCFKTFGDRVKKWITFNEPYSSVSFGYSKGIVEMAPSGFKEHSHWTLYQSTYNILMAHAKAVNIYKKKYQEEQKGEIGITLVCFGSVQGNKNEKDITENVFDATMGIFAEPIFGENGDYPDFVKKRHEELRKQRGDSDTTLRQFTPEEKALLKNSADFLGFNYYTSMLVFEGQERYPGFVDQFTRDFNFTATFNPKLPLSGDGWIRYDPEALKNSLLLIKKKYGNIKIFITENGCMDKKNEGNIDVSRQKYIKGHIEALHDAITAGVNVKGYTLWSLMDNFEWHDGYGTKFGLFSVDFTSPSRKRTPKDSVAVYKNIIKNNAI</sequence>
<dbReference type="SUPFAM" id="SSF51445">
    <property type="entry name" value="(Trans)glycosidases"/>
    <property type="match status" value="1"/>
</dbReference>
<dbReference type="WBParaSite" id="TCONS_00001494.p1">
    <property type="protein sequence ID" value="TCONS_00001494.p1"/>
    <property type="gene ID" value="XLOC_001374"/>
</dbReference>